<feature type="transmembrane region" description="Helical" evidence="6">
    <location>
        <begin position="167"/>
        <end position="194"/>
    </location>
</feature>
<feature type="transmembrane region" description="Helical" evidence="6">
    <location>
        <begin position="200"/>
        <end position="223"/>
    </location>
</feature>
<keyword evidence="4 6" id="KW-1133">Transmembrane helix</keyword>
<proteinExistence type="predicted"/>
<keyword evidence="8" id="KW-1185">Reference proteome</keyword>
<dbReference type="InterPro" id="IPR017039">
    <property type="entry name" value="Virul_fac_BrkB"/>
</dbReference>
<dbReference type="Pfam" id="PF03631">
    <property type="entry name" value="Virul_fac_BrkB"/>
    <property type="match status" value="1"/>
</dbReference>
<evidence type="ECO:0000256" key="3">
    <source>
        <dbReference type="ARBA" id="ARBA00022692"/>
    </source>
</evidence>
<evidence type="ECO:0000256" key="4">
    <source>
        <dbReference type="ARBA" id="ARBA00022989"/>
    </source>
</evidence>
<feature type="transmembrane region" description="Helical" evidence="6">
    <location>
        <begin position="51"/>
        <end position="76"/>
    </location>
</feature>
<dbReference type="NCBIfam" id="TIGR00765">
    <property type="entry name" value="yihY_not_rbn"/>
    <property type="match status" value="1"/>
</dbReference>
<evidence type="ECO:0000256" key="6">
    <source>
        <dbReference type="SAM" id="Phobius"/>
    </source>
</evidence>
<evidence type="ECO:0008006" key="9">
    <source>
        <dbReference type="Google" id="ProtNLM"/>
    </source>
</evidence>
<accession>A0ABQ1HCE2</accession>
<protein>
    <recommendedName>
        <fullName evidence="9">BrkB protein</fullName>
    </recommendedName>
</protein>
<name>A0ABQ1HCE2_9GAMM</name>
<gene>
    <name evidence="7" type="primary">rbn</name>
    <name evidence="7" type="ORF">GCM10011521_06310</name>
</gene>
<comment type="caution">
    <text evidence="7">The sequence shown here is derived from an EMBL/GenBank/DDBJ whole genome shotgun (WGS) entry which is preliminary data.</text>
</comment>
<evidence type="ECO:0000313" key="7">
    <source>
        <dbReference type="EMBL" id="GGA70916.1"/>
    </source>
</evidence>
<feature type="transmembrane region" description="Helical" evidence="6">
    <location>
        <begin position="235"/>
        <end position="256"/>
    </location>
</feature>
<feature type="transmembrane region" description="Helical" evidence="6">
    <location>
        <begin position="268"/>
        <end position="295"/>
    </location>
</feature>
<organism evidence="7 8">
    <name type="scientific">Arenimonas soli</name>
    <dbReference type="NCBI Taxonomy" id="2269504"/>
    <lineage>
        <taxon>Bacteria</taxon>
        <taxon>Pseudomonadati</taxon>
        <taxon>Pseudomonadota</taxon>
        <taxon>Gammaproteobacteria</taxon>
        <taxon>Lysobacterales</taxon>
        <taxon>Lysobacteraceae</taxon>
        <taxon>Arenimonas</taxon>
    </lineage>
</organism>
<dbReference type="PIRSF" id="PIRSF035875">
    <property type="entry name" value="RNase_BN"/>
    <property type="match status" value="1"/>
</dbReference>
<keyword evidence="2" id="KW-1003">Cell membrane</keyword>
<evidence type="ECO:0000256" key="5">
    <source>
        <dbReference type="ARBA" id="ARBA00023136"/>
    </source>
</evidence>
<evidence type="ECO:0000313" key="8">
    <source>
        <dbReference type="Proteomes" id="UP000623419"/>
    </source>
</evidence>
<dbReference type="Proteomes" id="UP000623419">
    <property type="component" value="Unassembled WGS sequence"/>
</dbReference>
<keyword evidence="3 6" id="KW-0812">Transmembrane</keyword>
<dbReference type="PANTHER" id="PTHR30213:SF1">
    <property type="entry name" value="INNER MEMBRANE PROTEIN YHJD"/>
    <property type="match status" value="1"/>
</dbReference>
<feature type="transmembrane region" description="Helical" evidence="6">
    <location>
        <begin position="121"/>
        <end position="140"/>
    </location>
</feature>
<dbReference type="PANTHER" id="PTHR30213">
    <property type="entry name" value="INNER MEMBRANE PROTEIN YHJD"/>
    <property type="match status" value="1"/>
</dbReference>
<evidence type="ECO:0000256" key="1">
    <source>
        <dbReference type="ARBA" id="ARBA00004651"/>
    </source>
</evidence>
<evidence type="ECO:0000256" key="2">
    <source>
        <dbReference type="ARBA" id="ARBA00022475"/>
    </source>
</evidence>
<dbReference type="EMBL" id="BMKC01000001">
    <property type="protein sequence ID" value="GGA70916.1"/>
    <property type="molecule type" value="Genomic_DNA"/>
</dbReference>
<sequence>MAGMSPVPKQNRAVAVLRSWRKLREGLASRLSPLRESLPAEAMRRFVDIDLLTHAASLSFYTMLSMAPLLVLVLWLTASLYPPAQDALMEQIGVVAGDNAREVARTVIKNAQYQPDIGSLAGWWSILLLFIGATAVFARLQATLNRIFSTDATNLPRGLMPWLRKRVFSFGVVFALGFLLLVSMLLATALQVVLAHAPSLLPLLGNVVTLLMYLMVFALLYRFLPDRPVPWPRAFIGGAITAALFVLGRWAIGLYLAEATPGSAYGSFGTLVLLLVWIYYAALVFFCGALVTAVMDDRLRRQANR</sequence>
<reference evidence="8" key="1">
    <citation type="journal article" date="2019" name="Int. J. Syst. Evol. Microbiol.">
        <title>The Global Catalogue of Microorganisms (GCM) 10K type strain sequencing project: providing services to taxonomists for standard genome sequencing and annotation.</title>
        <authorList>
            <consortium name="The Broad Institute Genomics Platform"/>
            <consortium name="The Broad Institute Genome Sequencing Center for Infectious Disease"/>
            <person name="Wu L."/>
            <person name="Ma J."/>
        </authorList>
    </citation>
    <scope>NUCLEOTIDE SEQUENCE [LARGE SCALE GENOMIC DNA]</scope>
    <source>
        <strain evidence="8">CGMCC 1.15905</strain>
    </source>
</reference>
<comment type="subcellular location">
    <subcellularLocation>
        <location evidence="1">Cell membrane</location>
        <topology evidence="1">Multi-pass membrane protein</topology>
    </subcellularLocation>
</comment>
<keyword evidence="5 6" id="KW-0472">Membrane</keyword>